<keyword evidence="2" id="KW-1003">Cell membrane</keyword>
<evidence type="ECO:0000256" key="4">
    <source>
        <dbReference type="ARBA" id="ARBA00022692"/>
    </source>
</evidence>
<dbReference type="GO" id="GO:0005886">
    <property type="term" value="C:plasma membrane"/>
    <property type="evidence" value="ECO:0007669"/>
    <property type="project" value="UniProtKB-SubCell"/>
</dbReference>
<feature type="transmembrane region" description="Helical" evidence="7">
    <location>
        <begin position="12"/>
        <end position="34"/>
    </location>
</feature>
<dbReference type="InterPro" id="IPR040423">
    <property type="entry name" value="PEA_transferase"/>
</dbReference>
<sequence length="572" mass="66065">MTNFFNTLIKSPFINIFVVTTVVMFVASVYKIYFFEGTDRIALMHMVRSFTTIFLLNLVITHLIYLITRRLFKGVYLFYALIIFVLCFINFFTLTSLKTDINIAIIDSVVHTNPNEASEFFQTFFEVKYLVIAILLTIIFYVMLRYKKANFKDLGRKTIVILSVIYLAFVAIFFTTSVMKLKSNKADKTISKLSEHILINYVFIAQKYLLDDSFLISNKKILEDYDESKKANQNIKTEHQVANIVFIIGESLQRNEMSVYGFGLPTTPNLTALKQSGNAIIYTNTISPDTYTNGSLAKVLNFSNYESKEPWSKSLNIVDMFSLSGYKTSWISNQEGVSATILSPHASVAKRCDTIFFSDKFAADWNYAGKSTDGVLLPIILKEKQNTNGLNFYTIHLIGNHFKYKFRYPKEFNKFSENDLKANLNDKQKQIVAQYLNSVLYNDHIINEIYKFFKDDETLIVYLSDHGETLFKKDNVLEHGITNRFVLEIPLIFIGTDKFKARYPEIWQKLENAKDYKFMSDDIIHTFADIIGVKPLEYNASRSLISGEFNASRKRLINGVDYESIKDVKPQW</sequence>
<dbReference type="InterPro" id="IPR058130">
    <property type="entry name" value="PEA_transf_C"/>
</dbReference>
<reference evidence="9 10" key="1">
    <citation type="journal article" date="2018" name="Emerg. Microbes Infect.">
        <title>Genomic analysis of oral Campylobacter concisus strains identified a potential bacterial molecular marker associated with active Crohn's disease.</title>
        <authorList>
            <person name="Liu F."/>
            <person name="Ma R."/>
            <person name="Tay C.Y.A."/>
            <person name="Octavia S."/>
            <person name="Lan R."/>
            <person name="Chung H.K.L."/>
            <person name="Riordan S.M."/>
            <person name="Grimm M.C."/>
            <person name="Leong R.W."/>
            <person name="Tanaka M.M."/>
            <person name="Connor S."/>
            <person name="Zhang L."/>
        </authorList>
    </citation>
    <scope>NUCLEOTIDE SEQUENCE [LARGE SCALE GENOMIC DNA]</scope>
    <source>
        <strain evidence="9 10">P13UCO-S1</strain>
    </source>
</reference>
<dbReference type="Gene3D" id="3.40.720.10">
    <property type="entry name" value="Alkaline Phosphatase, subunit A"/>
    <property type="match status" value="1"/>
</dbReference>
<keyword evidence="6 7" id="KW-0472">Membrane</keyword>
<dbReference type="Pfam" id="PF00884">
    <property type="entry name" value="Sulfatase"/>
    <property type="match status" value="1"/>
</dbReference>
<evidence type="ECO:0000313" key="10">
    <source>
        <dbReference type="Proteomes" id="UP000594707"/>
    </source>
</evidence>
<keyword evidence="5 7" id="KW-1133">Transmembrane helix</keyword>
<dbReference type="AlphaFoldDB" id="A0A7S9RPG9"/>
<proteinExistence type="predicted"/>
<evidence type="ECO:0000313" key="9">
    <source>
        <dbReference type="EMBL" id="QPH95474.1"/>
    </source>
</evidence>
<comment type="subcellular location">
    <subcellularLocation>
        <location evidence="1">Cell membrane</location>
        <topology evidence="1">Multi-pass membrane protein</topology>
    </subcellularLocation>
</comment>
<evidence type="ECO:0000256" key="1">
    <source>
        <dbReference type="ARBA" id="ARBA00004651"/>
    </source>
</evidence>
<dbReference type="InterPro" id="IPR000917">
    <property type="entry name" value="Sulfatase_N"/>
</dbReference>
<dbReference type="Proteomes" id="UP000594707">
    <property type="component" value="Chromosome"/>
</dbReference>
<dbReference type="SUPFAM" id="SSF53649">
    <property type="entry name" value="Alkaline phosphatase-like"/>
    <property type="match status" value="1"/>
</dbReference>
<evidence type="ECO:0000259" key="8">
    <source>
        <dbReference type="Pfam" id="PF00884"/>
    </source>
</evidence>
<keyword evidence="3 9" id="KW-0808">Transferase</keyword>
<evidence type="ECO:0000256" key="5">
    <source>
        <dbReference type="ARBA" id="ARBA00022989"/>
    </source>
</evidence>
<dbReference type="InterPro" id="IPR017850">
    <property type="entry name" value="Alkaline_phosphatase_core_sf"/>
</dbReference>
<protein>
    <submittedName>
        <fullName evidence="9">Sulfatase-like hydrolase/transferase</fullName>
    </submittedName>
</protein>
<evidence type="ECO:0000256" key="2">
    <source>
        <dbReference type="ARBA" id="ARBA00022475"/>
    </source>
</evidence>
<feature type="transmembrane region" description="Helical" evidence="7">
    <location>
        <begin position="127"/>
        <end position="146"/>
    </location>
</feature>
<evidence type="ECO:0000256" key="6">
    <source>
        <dbReference type="ARBA" id="ARBA00023136"/>
    </source>
</evidence>
<dbReference type="PANTHER" id="PTHR30443">
    <property type="entry name" value="INNER MEMBRANE PROTEIN"/>
    <property type="match status" value="1"/>
</dbReference>
<dbReference type="RefSeq" id="WP_107855746.1">
    <property type="nucleotide sequence ID" value="NZ_CP060705.1"/>
</dbReference>
<dbReference type="GO" id="GO:0009244">
    <property type="term" value="P:lipopolysaccharide core region biosynthetic process"/>
    <property type="evidence" value="ECO:0007669"/>
    <property type="project" value="TreeGrafter"/>
</dbReference>
<accession>A0A7S9RPG9</accession>
<dbReference type="GO" id="GO:0016776">
    <property type="term" value="F:phosphotransferase activity, phosphate group as acceptor"/>
    <property type="evidence" value="ECO:0007669"/>
    <property type="project" value="TreeGrafter"/>
</dbReference>
<evidence type="ECO:0000256" key="3">
    <source>
        <dbReference type="ARBA" id="ARBA00022679"/>
    </source>
</evidence>
<gene>
    <name evidence="9" type="ORF">CVT08_08720</name>
</gene>
<dbReference type="CDD" id="cd16017">
    <property type="entry name" value="LptA"/>
    <property type="match status" value="1"/>
</dbReference>
<feature type="domain" description="Sulfatase N-terminal" evidence="8">
    <location>
        <begin position="243"/>
        <end position="533"/>
    </location>
</feature>
<feature type="transmembrane region" description="Helical" evidence="7">
    <location>
        <begin position="158"/>
        <end position="179"/>
    </location>
</feature>
<dbReference type="PANTHER" id="PTHR30443:SF2">
    <property type="entry name" value="PHOSPHOETHANOLAMINE TRANSFERASE EPTC"/>
    <property type="match status" value="1"/>
</dbReference>
<dbReference type="EMBL" id="CP060705">
    <property type="protein sequence ID" value="QPH95474.1"/>
    <property type="molecule type" value="Genomic_DNA"/>
</dbReference>
<dbReference type="GO" id="GO:0016787">
    <property type="term" value="F:hydrolase activity"/>
    <property type="evidence" value="ECO:0007669"/>
    <property type="project" value="UniProtKB-KW"/>
</dbReference>
<feature type="transmembrane region" description="Helical" evidence="7">
    <location>
        <begin position="46"/>
        <end position="67"/>
    </location>
</feature>
<keyword evidence="9" id="KW-0378">Hydrolase</keyword>
<evidence type="ECO:0000256" key="7">
    <source>
        <dbReference type="SAM" id="Phobius"/>
    </source>
</evidence>
<name>A0A7S9RPG9_9BACT</name>
<keyword evidence="4 7" id="KW-0812">Transmembrane</keyword>
<feature type="transmembrane region" description="Helical" evidence="7">
    <location>
        <begin position="74"/>
        <end position="92"/>
    </location>
</feature>
<organism evidence="9 10">
    <name type="scientific">Campylobacter concisus</name>
    <dbReference type="NCBI Taxonomy" id="199"/>
    <lineage>
        <taxon>Bacteria</taxon>
        <taxon>Pseudomonadati</taxon>
        <taxon>Campylobacterota</taxon>
        <taxon>Epsilonproteobacteria</taxon>
        <taxon>Campylobacterales</taxon>
        <taxon>Campylobacteraceae</taxon>
        <taxon>Campylobacter</taxon>
    </lineage>
</organism>